<evidence type="ECO:0000313" key="4">
    <source>
        <dbReference type="Proteomes" id="UP000185003"/>
    </source>
</evidence>
<dbReference type="PROSITE" id="PS51186">
    <property type="entry name" value="GNAT"/>
    <property type="match status" value="1"/>
</dbReference>
<keyword evidence="4" id="KW-1185">Reference proteome</keyword>
<reference evidence="3 4" key="1">
    <citation type="submission" date="2016-11" db="EMBL/GenBank/DDBJ databases">
        <authorList>
            <person name="Jaros S."/>
            <person name="Januszkiewicz K."/>
            <person name="Wedrychowicz H."/>
        </authorList>
    </citation>
    <scope>NUCLEOTIDE SEQUENCE [LARGE SCALE GENOMIC DNA]</scope>
    <source>
        <strain evidence="3 4">DSM 24787</strain>
    </source>
</reference>
<sequence>MFDIRIIEYGSCDYQAMVSLRDKILRAPLGLTFSNEYLQQEISDVLIGAFEEEKLLACCILTPVNETTVQLRQMAVDDKLQGKGTGSKVLRFAEEEAKRNGFRELMMHARKEAAPFYRKNGYEIRGEEFEEVGIAHYEMFKRL</sequence>
<keyword evidence="1 3" id="KW-0808">Transferase</keyword>
<proteinExistence type="predicted"/>
<dbReference type="Pfam" id="PF13673">
    <property type="entry name" value="Acetyltransf_10"/>
    <property type="match status" value="1"/>
</dbReference>
<dbReference type="OrthoDB" id="2352823at2"/>
<dbReference type="EMBL" id="FSRA01000002">
    <property type="protein sequence ID" value="SIO42308.1"/>
    <property type="molecule type" value="Genomic_DNA"/>
</dbReference>
<dbReference type="CDD" id="cd04301">
    <property type="entry name" value="NAT_SF"/>
    <property type="match status" value="1"/>
</dbReference>
<dbReference type="InterPro" id="IPR050769">
    <property type="entry name" value="NAT_camello-type"/>
</dbReference>
<name>A0A1N6JD85_9BACT</name>
<dbReference type="AlphaFoldDB" id="A0A1N6JD85"/>
<feature type="domain" description="N-acetyltransferase" evidence="2">
    <location>
        <begin position="4"/>
        <end position="143"/>
    </location>
</feature>
<dbReference type="InterPro" id="IPR016181">
    <property type="entry name" value="Acyl_CoA_acyltransferase"/>
</dbReference>
<dbReference type="PANTHER" id="PTHR13947:SF37">
    <property type="entry name" value="LD18367P"/>
    <property type="match status" value="1"/>
</dbReference>
<dbReference type="InterPro" id="IPR000182">
    <property type="entry name" value="GNAT_dom"/>
</dbReference>
<evidence type="ECO:0000256" key="1">
    <source>
        <dbReference type="ARBA" id="ARBA00022679"/>
    </source>
</evidence>
<dbReference type="Gene3D" id="3.40.630.30">
    <property type="match status" value="1"/>
</dbReference>
<dbReference type="SUPFAM" id="SSF55729">
    <property type="entry name" value="Acyl-CoA N-acyltransferases (Nat)"/>
    <property type="match status" value="1"/>
</dbReference>
<dbReference type="STRING" id="536979.SAMN04488055_3889"/>
<dbReference type="PANTHER" id="PTHR13947">
    <property type="entry name" value="GNAT FAMILY N-ACETYLTRANSFERASE"/>
    <property type="match status" value="1"/>
</dbReference>
<dbReference type="Proteomes" id="UP000185003">
    <property type="component" value="Unassembled WGS sequence"/>
</dbReference>
<protein>
    <submittedName>
        <fullName evidence="3">Acetyltransferase (GNAT) domain-containing protein</fullName>
    </submittedName>
</protein>
<accession>A0A1N6JD85</accession>
<gene>
    <name evidence="3" type="ORF">SAMN04488055_3889</name>
</gene>
<evidence type="ECO:0000259" key="2">
    <source>
        <dbReference type="PROSITE" id="PS51186"/>
    </source>
</evidence>
<organism evidence="3 4">
    <name type="scientific">Chitinophaga niabensis</name>
    <dbReference type="NCBI Taxonomy" id="536979"/>
    <lineage>
        <taxon>Bacteria</taxon>
        <taxon>Pseudomonadati</taxon>
        <taxon>Bacteroidota</taxon>
        <taxon>Chitinophagia</taxon>
        <taxon>Chitinophagales</taxon>
        <taxon>Chitinophagaceae</taxon>
        <taxon>Chitinophaga</taxon>
    </lineage>
</organism>
<dbReference type="RefSeq" id="WP_074241142.1">
    <property type="nucleotide sequence ID" value="NZ_FSRA01000002.1"/>
</dbReference>
<dbReference type="GO" id="GO:0008080">
    <property type="term" value="F:N-acetyltransferase activity"/>
    <property type="evidence" value="ECO:0007669"/>
    <property type="project" value="InterPro"/>
</dbReference>
<evidence type="ECO:0000313" key="3">
    <source>
        <dbReference type="EMBL" id="SIO42308.1"/>
    </source>
</evidence>